<dbReference type="RefSeq" id="WP_187244299.1">
    <property type="nucleotide sequence ID" value="NZ_BAAAOK010000005.1"/>
</dbReference>
<gene>
    <name evidence="6" type="ORF">HKK74_17525</name>
</gene>
<evidence type="ECO:0000256" key="1">
    <source>
        <dbReference type="ARBA" id="ARBA00009437"/>
    </source>
</evidence>
<feature type="domain" description="HTH lysR-type" evidence="5">
    <location>
        <begin position="5"/>
        <end position="62"/>
    </location>
</feature>
<keyword evidence="4" id="KW-0804">Transcription</keyword>
<sequence>MTGDLDLRLLRHFVAVAEELHFSRAAERLFVAQQAVSRDVRKLEDRAGTRLFDRTSRRVVLTSAGRRLLVRARQILALHDETLRELRGEGRSLLVDVVGQRLTPALVLAAARARADGYEFFARFHGGLDASLPLLTGHRLDVTFGRWHGITGEPPQGLERQLIRYERISVLLPESHPLAAHTEVPLAALRETDACWQCGDHASAQWEQAMLQLFADTDTTPAPPRPNVRGIDELAYHIQQWDLPILTISSQPDVPGAVVRPLVQPVAMYPWSMIWRKDLHHPGLAALREAVGDLSAAGNWLDLPEDAWLPSPEVGLLLDRSGHRGDR</sequence>
<dbReference type="PANTHER" id="PTHR30346">
    <property type="entry name" value="TRANSCRIPTIONAL DUAL REGULATOR HCAR-RELATED"/>
    <property type="match status" value="1"/>
</dbReference>
<evidence type="ECO:0000256" key="4">
    <source>
        <dbReference type="ARBA" id="ARBA00023163"/>
    </source>
</evidence>
<dbReference type="EMBL" id="JABVEC010000012">
    <property type="protein sequence ID" value="MBC6467283.1"/>
    <property type="molecule type" value="Genomic_DNA"/>
</dbReference>
<keyword evidence="2" id="KW-0805">Transcription regulation</keyword>
<dbReference type="InterPro" id="IPR036390">
    <property type="entry name" value="WH_DNA-bd_sf"/>
</dbReference>
<keyword evidence="3" id="KW-0238">DNA-binding</keyword>
<dbReference type="PRINTS" id="PR00039">
    <property type="entry name" value="HTHLYSR"/>
</dbReference>
<evidence type="ECO:0000256" key="2">
    <source>
        <dbReference type="ARBA" id="ARBA00023015"/>
    </source>
</evidence>
<dbReference type="PANTHER" id="PTHR30346:SF0">
    <property type="entry name" value="HCA OPERON TRANSCRIPTIONAL ACTIVATOR HCAR"/>
    <property type="match status" value="1"/>
</dbReference>
<dbReference type="SUPFAM" id="SSF53850">
    <property type="entry name" value="Periplasmic binding protein-like II"/>
    <property type="match status" value="1"/>
</dbReference>
<dbReference type="InterPro" id="IPR000847">
    <property type="entry name" value="LysR_HTH_N"/>
</dbReference>
<dbReference type="Pfam" id="PF00126">
    <property type="entry name" value="HTH_1"/>
    <property type="match status" value="1"/>
</dbReference>
<evidence type="ECO:0000256" key="3">
    <source>
        <dbReference type="ARBA" id="ARBA00023125"/>
    </source>
</evidence>
<comment type="caution">
    <text evidence="6">The sequence shown here is derived from an EMBL/GenBank/DDBJ whole genome shotgun (WGS) entry which is preliminary data.</text>
</comment>
<name>A0ABR7LRI8_9ACTN</name>
<protein>
    <submittedName>
        <fullName evidence="6">LysR family transcriptional regulator</fullName>
    </submittedName>
</protein>
<dbReference type="InterPro" id="IPR005119">
    <property type="entry name" value="LysR_subst-bd"/>
</dbReference>
<dbReference type="PROSITE" id="PS50931">
    <property type="entry name" value="HTH_LYSR"/>
    <property type="match status" value="1"/>
</dbReference>
<accession>A0ABR7LRI8</accession>
<dbReference type="SUPFAM" id="SSF46785">
    <property type="entry name" value="Winged helix' DNA-binding domain"/>
    <property type="match status" value="1"/>
</dbReference>
<keyword evidence="7" id="KW-1185">Reference proteome</keyword>
<reference evidence="6 7" key="1">
    <citation type="submission" date="2020-06" db="EMBL/GenBank/DDBJ databases">
        <title>Actinomadura xiongansis sp. nov., isolated from soil of Baiyangdian.</title>
        <authorList>
            <person name="Zhang X."/>
        </authorList>
    </citation>
    <scope>NUCLEOTIDE SEQUENCE [LARGE SCALE GENOMIC DNA]</scope>
    <source>
        <strain evidence="6 7">HBUM206468</strain>
    </source>
</reference>
<comment type="similarity">
    <text evidence="1">Belongs to the LysR transcriptional regulatory family.</text>
</comment>
<dbReference type="Proteomes" id="UP000805614">
    <property type="component" value="Unassembled WGS sequence"/>
</dbReference>
<dbReference type="InterPro" id="IPR036388">
    <property type="entry name" value="WH-like_DNA-bd_sf"/>
</dbReference>
<proteinExistence type="inferred from homology"/>
<evidence type="ECO:0000313" key="7">
    <source>
        <dbReference type="Proteomes" id="UP000805614"/>
    </source>
</evidence>
<organism evidence="6 7">
    <name type="scientific">Actinomadura alba</name>
    <dbReference type="NCBI Taxonomy" id="406431"/>
    <lineage>
        <taxon>Bacteria</taxon>
        <taxon>Bacillati</taxon>
        <taxon>Actinomycetota</taxon>
        <taxon>Actinomycetes</taxon>
        <taxon>Streptosporangiales</taxon>
        <taxon>Thermomonosporaceae</taxon>
        <taxon>Actinomadura</taxon>
    </lineage>
</organism>
<dbReference type="Gene3D" id="1.10.10.10">
    <property type="entry name" value="Winged helix-like DNA-binding domain superfamily/Winged helix DNA-binding domain"/>
    <property type="match status" value="1"/>
</dbReference>
<dbReference type="Gene3D" id="3.40.190.10">
    <property type="entry name" value="Periplasmic binding protein-like II"/>
    <property type="match status" value="2"/>
</dbReference>
<dbReference type="Pfam" id="PF03466">
    <property type="entry name" value="LysR_substrate"/>
    <property type="match status" value="1"/>
</dbReference>
<evidence type="ECO:0000313" key="6">
    <source>
        <dbReference type="EMBL" id="MBC6467283.1"/>
    </source>
</evidence>
<evidence type="ECO:0000259" key="5">
    <source>
        <dbReference type="PROSITE" id="PS50931"/>
    </source>
</evidence>